<evidence type="ECO:0000313" key="1">
    <source>
        <dbReference type="EMBL" id="MFC5214177.1"/>
    </source>
</evidence>
<name>A0ABW0CFW9_STRCD</name>
<evidence type="ECO:0000313" key="2">
    <source>
        <dbReference type="Proteomes" id="UP001596263"/>
    </source>
</evidence>
<dbReference type="SUPFAM" id="SSF55831">
    <property type="entry name" value="Thymidylate synthase/dCMP hydroxymethylase"/>
    <property type="match status" value="1"/>
</dbReference>
<keyword evidence="2" id="KW-1185">Reference proteome</keyword>
<reference evidence="2" key="1">
    <citation type="journal article" date="2019" name="Int. J. Syst. Evol. Microbiol.">
        <title>The Global Catalogue of Microorganisms (GCM) 10K type strain sequencing project: providing services to taxonomists for standard genome sequencing and annotation.</title>
        <authorList>
            <consortium name="The Broad Institute Genomics Platform"/>
            <consortium name="The Broad Institute Genome Sequencing Center for Infectious Disease"/>
            <person name="Wu L."/>
            <person name="Ma J."/>
        </authorList>
    </citation>
    <scope>NUCLEOTIDE SEQUENCE [LARGE SCALE GENOMIC DNA]</scope>
    <source>
        <strain evidence="2">KCTC 42586</strain>
    </source>
</reference>
<accession>A0ABW0CFW9</accession>
<comment type="caution">
    <text evidence="1">The sequence shown here is derived from an EMBL/GenBank/DDBJ whole genome shotgun (WGS) entry which is preliminary data.</text>
</comment>
<dbReference type="EMBL" id="JBHSKM010000004">
    <property type="protein sequence ID" value="MFC5214177.1"/>
    <property type="molecule type" value="Genomic_DNA"/>
</dbReference>
<sequence>MSDYVEPAEDLGEAWLRTLELVHARGGRRVNVLTTITDPLAPEDPAARAAIDAVLVPGPHKSGTIHSVQTVASTIFPQDLYHAPAVAWDPALPDEQKERLDQAAGDLYAAYTDMLPLLCTADGNPRGTYFGRMVSWPGKEAGGYNQLADRVKYLRNERRAGRRAHNLSDIAVGGEAEPPEDHTAGLQDVGVQVYAPKDKRQRGFPCLVHIDLTLLDGRLSMLAVYRHQYLVTKAYGNLVGLARLLAFLAQQTGFEVGELAVQATMADTQQGHFGGRRGIKALIDSARNKGG</sequence>
<evidence type="ECO:0008006" key="3">
    <source>
        <dbReference type="Google" id="ProtNLM"/>
    </source>
</evidence>
<dbReference type="Proteomes" id="UP001596263">
    <property type="component" value="Unassembled WGS sequence"/>
</dbReference>
<dbReference type="RefSeq" id="WP_380850012.1">
    <property type="nucleotide sequence ID" value="NZ_JBHSKM010000004.1"/>
</dbReference>
<proteinExistence type="predicted"/>
<dbReference type="Gene3D" id="3.30.572.10">
    <property type="entry name" value="Thymidylate synthase/dCMP hydroxymethylase domain"/>
    <property type="match status" value="1"/>
</dbReference>
<gene>
    <name evidence="1" type="ORF">ACFPQ9_10110</name>
</gene>
<dbReference type="InterPro" id="IPR036926">
    <property type="entry name" value="Thymidate_synth/dCMP_Mease_sf"/>
</dbReference>
<organism evidence="1 2">
    <name type="scientific">Streptomyces coerulescens</name>
    <dbReference type="NCBI Taxonomy" id="29304"/>
    <lineage>
        <taxon>Bacteria</taxon>
        <taxon>Bacillati</taxon>
        <taxon>Actinomycetota</taxon>
        <taxon>Actinomycetes</taxon>
        <taxon>Kitasatosporales</taxon>
        <taxon>Streptomycetaceae</taxon>
        <taxon>Streptomyces</taxon>
    </lineage>
</organism>
<protein>
    <recommendedName>
        <fullName evidence="3">Thymidylate synthase</fullName>
    </recommendedName>
</protein>